<dbReference type="FunFam" id="3.40.50.300:FF:000016">
    <property type="entry name" value="Oligopeptide ABC transporter ATP-binding component"/>
    <property type="match status" value="1"/>
</dbReference>
<keyword evidence="5" id="KW-0547">Nucleotide-binding</keyword>
<evidence type="ECO:0000256" key="5">
    <source>
        <dbReference type="ARBA" id="ARBA00022741"/>
    </source>
</evidence>
<evidence type="ECO:0000256" key="3">
    <source>
        <dbReference type="ARBA" id="ARBA00022448"/>
    </source>
</evidence>
<evidence type="ECO:0000256" key="6">
    <source>
        <dbReference type="ARBA" id="ARBA00022840"/>
    </source>
</evidence>
<evidence type="ECO:0000256" key="2">
    <source>
        <dbReference type="ARBA" id="ARBA00005417"/>
    </source>
</evidence>
<dbReference type="PROSITE" id="PS00211">
    <property type="entry name" value="ABC_TRANSPORTER_1"/>
    <property type="match status" value="1"/>
</dbReference>
<accession>A0A2H1L3E1</accession>
<comment type="subcellular location">
    <subcellularLocation>
        <location evidence="1">Cell membrane</location>
        <topology evidence="1">Peripheral membrane protein</topology>
    </subcellularLocation>
</comment>
<dbReference type="Pfam" id="PF00005">
    <property type="entry name" value="ABC_tran"/>
    <property type="match status" value="1"/>
</dbReference>
<keyword evidence="6 9" id="KW-0067">ATP-binding</keyword>
<evidence type="ECO:0000313" key="9">
    <source>
        <dbReference type="EMBL" id="SMY11411.1"/>
    </source>
</evidence>
<organism evidence="9 10">
    <name type="scientific">Brevibacterium jeotgali</name>
    <dbReference type="NCBI Taxonomy" id="1262550"/>
    <lineage>
        <taxon>Bacteria</taxon>
        <taxon>Bacillati</taxon>
        <taxon>Actinomycetota</taxon>
        <taxon>Actinomycetes</taxon>
        <taxon>Micrococcales</taxon>
        <taxon>Brevibacteriaceae</taxon>
        <taxon>Brevibacterium</taxon>
    </lineage>
</organism>
<evidence type="ECO:0000259" key="8">
    <source>
        <dbReference type="PROSITE" id="PS50893"/>
    </source>
</evidence>
<dbReference type="InterPro" id="IPR013563">
    <property type="entry name" value="Oligopep_ABC_C"/>
</dbReference>
<dbReference type="GO" id="GO:0016887">
    <property type="term" value="F:ATP hydrolysis activity"/>
    <property type="evidence" value="ECO:0007669"/>
    <property type="project" value="InterPro"/>
</dbReference>
<evidence type="ECO:0000313" key="10">
    <source>
        <dbReference type="Proteomes" id="UP000234462"/>
    </source>
</evidence>
<dbReference type="PANTHER" id="PTHR43297">
    <property type="entry name" value="OLIGOPEPTIDE TRANSPORT ATP-BINDING PROTEIN APPD"/>
    <property type="match status" value="1"/>
</dbReference>
<dbReference type="GO" id="GO:0005524">
    <property type="term" value="F:ATP binding"/>
    <property type="evidence" value="ECO:0007669"/>
    <property type="project" value="UniProtKB-KW"/>
</dbReference>
<keyword evidence="7" id="KW-0472">Membrane</keyword>
<proteinExistence type="inferred from homology"/>
<dbReference type="AlphaFoldDB" id="A0A2H1L3E1"/>
<dbReference type="Proteomes" id="UP000234462">
    <property type="component" value="Unassembled WGS sequence"/>
</dbReference>
<dbReference type="PANTHER" id="PTHR43297:SF2">
    <property type="entry name" value="DIPEPTIDE TRANSPORT ATP-BINDING PROTEIN DPPD"/>
    <property type="match status" value="1"/>
</dbReference>
<dbReference type="InterPro" id="IPR050388">
    <property type="entry name" value="ABC_Ni/Peptide_Import"/>
</dbReference>
<dbReference type="InterPro" id="IPR017871">
    <property type="entry name" value="ABC_transporter-like_CS"/>
</dbReference>
<dbReference type="Gene3D" id="3.40.50.300">
    <property type="entry name" value="P-loop containing nucleotide triphosphate hydrolases"/>
    <property type="match status" value="1"/>
</dbReference>
<evidence type="ECO:0000256" key="7">
    <source>
        <dbReference type="ARBA" id="ARBA00023136"/>
    </source>
</evidence>
<keyword evidence="4" id="KW-1003">Cell membrane</keyword>
<name>A0A2H1L3E1_9MICO</name>
<keyword evidence="3" id="KW-0813">Transport</keyword>
<reference evidence="10" key="1">
    <citation type="submission" date="2017-03" db="EMBL/GenBank/DDBJ databases">
        <authorList>
            <person name="Monnet C."/>
        </authorList>
    </citation>
    <scope>NUCLEOTIDE SEQUENCE [LARGE SCALE GENOMIC DNA]</scope>
    <source>
        <strain evidence="10">SJ5-8</strain>
    </source>
</reference>
<dbReference type="InterPro" id="IPR003439">
    <property type="entry name" value="ABC_transporter-like_ATP-bd"/>
</dbReference>
<dbReference type="SUPFAM" id="SSF52540">
    <property type="entry name" value="P-loop containing nucleoside triphosphate hydrolases"/>
    <property type="match status" value="1"/>
</dbReference>
<gene>
    <name evidence="9" type="ORF">BJEO58_00996</name>
</gene>
<sequence>MSDMSVSFSDPKNPDATIPIVKGIDLTIEPGEVFGLVGESGSGKSVTALATMGLLDPRTAHIDGSIRLQGDELLGGSTGRGANRSLRGSRVSMVFQEPMTALDPVFTIGSQLTETLRAHTRISAKEAKKRSIDMLDSVGIVDPAARFHSYPHELSGGMRQRVVIAIALLCGPELLIADEPTTAVDATVQLQLLDLIREACEATGTSVLFITHDLGVVSHICDRMATMYAGEIVETGDVSAVLSAPQHPYTAALLGALPRPETRGTTLTTIPGRVPVPGTEPEGCWFADRCAFAMDECRDSHPPLATGPNGSLTRCARIDAIAPDLASAAGIGVPAAAHSGGRP</sequence>
<comment type="similarity">
    <text evidence="2">Belongs to the ABC transporter superfamily.</text>
</comment>
<dbReference type="Pfam" id="PF08352">
    <property type="entry name" value="oligo_HPY"/>
    <property type="match status" value="1"/>
</dbReference>
<dbReference type="SMART" id="SM00382">
    <property type="entry name" value="AAA"/>
    <property type="match status" value="1"/>
</dbReference>
<protein>
    <submittedName>
        <fullName evidence="9">Peptide/nickel transport system ATP-binding protein</fullName>
    </submittedName>
</protein>
<keyword evidence="10" id="KW-1185">Reference proteome</keyword>
<dbReference type="NCBIfam" id="TIGR01727">
    <property type="entry name" value="oligo_HPY"/>
    <property type="match status" value="1"/>
</dbReference>
<feature type="domain" description="ABC transporter" evidence="8">
    <location>
        <begin position="1"/>
        <end position="254"/>
    </location>
</feature>
<dbReference type="EMBL" id="FXZM01000004">
    <property type="protein sequence ID" value="SMY11411.1"/>
    <property type="molecule type" value="Genomic_DNA"/>
</dbReference>
<evidence type="ECO:0000256" key="4">
    <source>
        <dbReference type="ARBA" id="ARBA00022475"/>
    </source>
</evidence>
<dbReference type="GO" id="GO:0005886">
    <property type="term" value="C:plasma membrane"/>
    <property type="evidence" value="ECO:0007669"/>
    <property type="project" value="UniProtKB-SubCell"/>
</dbReference>
<dbReference type="RefSeq" id="WP_180951830.1">
    <property type="nucleotide sequence ID" value="NZ_FXZM01000004.1"/>
</dbReference>
<dbReference type="PROSITE" id="PS50893">
    <property type="entry name" value="ABC_TRANSPORTER_2"/>
    <property type="match status" value="1"/>
</dbReference>
<dbReference type="InterPro" id="IPR003593">
    <property type="entry name" value="AAA+_ATPase"/>
</dbReference>
<dbReference type="CDD" id="cd03257">
    <property type="entry name" value="ABC_NikE_OppD_transporters"/>
    <property type="match status" value="1"/>
</dbReference>
<evidence type="ECO:0000256" key="1">
    <source>
        <dbReference type="ARBA" id="ARBA00004202"/>
    </source>
</evidence>
<dbReference type="InterPro" id="IPR027417">
    <property type="entry name" value="P-loop_NTPase"/>
</dbReference>
<dbReference type="GO" id="GO:0015833">
    <property type="term" value="P:peptide transport"/>
    <property type="evidence" value="ECO:0007669"/>
    <property type="project" value="InterPro"/>
</dbReference>